<keyword evidence="7" id="KW-1185">Reference proteome</keyword>
<dbReference type="SUPFAM" id="SSF52540">
    <property type="entry name" value="P-loop containing nucleoside triphosphate hydrolases"/>
    <property type="match status" value="1"/>
</dbReference>
<dbReference type="PROSITE" id="PS51718">
    <property type="entry name" value="G_DYNAMIN_2"/>
    <property type="match status" value="1"/>
</dbReference>
<evidence type="ECO:0000256" key="3">
    <source>
        <dbReference type="SAM" id="MobiDB-lite"/>
    </source>
</evidence>
<dbReference type="RefSeq" id="XP_033381822.1">
    <property type="nucleotide sequence ID" value="XM_033530536.1"/>
</dbReference>
<dbReference type="Gene3D" id="3.40.50.300">
    <property type="entry name" value="P-loop containing nucleotide triphosphate hydrolases"/>
    <property type="match status" value="1"/>
</dbReference>
<dbReference type="EMBL" id="ML978071">
    <property type="protein sequence ID" value="KAF2013483.1"/>
    <property type="molecule type" value="Genomic_DNA"/>
</dbReference>
<dbReference type="GO" id="GO:0016559">
    <property type="term" value="P:peroxisome fission"/>
    <property type="evidence" value="ECO:0007669"/>
    <property type="project" value="TreeGrafter"/>
</dbReference>
<dbReference type="GO" id="GO:0016020">
    <property type="term" value="C:membrane"/>
    <property type="evidence" value="ECO:0007669"/>
    <property type="project" value="TreeGrafter"/>
</dbReference>
<dbReference type="PANTHER" id="PTHR11566:SF149">
    <property type="entry name" value="GTPASE, PUTATIVE (AFU_ORTHOLOGUE AFUA_6G11890)-RELATED"/>
    <property type="match status" value="1"/>
</dbReference>
<dbReference type="PROSITE" id="PS51388">
    <property type="entry name" value="GED"/>
    <property type="match status" value="1"/>
</dbReference>
<evidence type="ECO:0000259" key="5">
    <source>
        <dbReference type="PROSITE" id="PS51718"/>
    </source>
</evidence>
<dbReference type="SMART" id="SM00053">
    <property type="entry name" value="DYNc"/>
    <property type="match status" value="1"/>
</dbReference>
<feature type="region of interest" description="Disordered" evidence="3">
    <location>
        <begin position="699"/>
        <end position="830"/>
    </location>
</feature>
<reference evidence="6" key="1">
    <citation type="journal article" date="2020" name="Stud. Mycol.">
        <title>101 Dothideomycetes genomes: a test case for predicting lifestyles and emergence of pathogens.</title>
        <authorList>
            <person name="Haridas S."/>
            <person name="Albert R."/>
            <person name="Binder M."/>
            <person name="Bloem J."/>
            <person name="Labutti K."/>
            <person name="Salamov A."/>
            <person name="Andreopoulos B."/>
            <person name="Baker S."/>
            <person name="Barry K."/>
            <person name="Bills G."/>
            <person name="Bluhm B."/>
            <person name="Cannon C."/>
            <person name="Castanera R."/>
            <person name="Culley D."/>
            <person name="Daum C."/>
            <person name="Ezra D."/>
            <person name="Gonzalez J."/>
            <person name="Henrissat B."/>
            <person name="Kuo A."/>
            <person name="Liang C."/>
            <person name="Lipzen A."/>
            <person name="Lutzoni F."/>
            <person name="Magnuson J."/>
            <person name="Mondo S."/>
            <person name="Nolan M."/>
            <person name="Ohm R."/>
            <person name="Pangilinan J."/>
            <person name="Park H.-J."/>
            <person name="Ramirez L."/>
            <person name="Alfaro M."/>
            <person name="Sun H."/>
            <person name="Tritt A."/>
            <person name="Yoshinaga Y."/>
            <person name="Zwiers L.-H."/>
            <person name="Turgeon B."/>
            <person name="Goodwin S."/>
            <person name="Spatafora J."/>
            <person name="Crous P."/>
            <person name="Grigoriev I."/>
        </authorList>
    </citation>
    <scope>NUCLEOTIDE SEQUENCE</scope>
    <source>
        <strain evidence="6">CBS 175.79</strain>
    </source>
</reference>
<dbReference type="InterPro" id="IPR001401">
    <property type="entry name" value="Dynamin_GTPase"/>
</dbReference>
<keyword evidence="6" id="KW-0378">Hydrolase</keyword>
<dbReference type="InterPro" id="IPR003130">
    <property type="entry name" value="GED"/>
</dbReference>
<dbReference type="InterPro" id="IPR027417">
    <property type="entry name" value="P-loop_NTPase"/>
</dbReference>
<dbReference type="PANTHER" id="PTHR11566">
    <property type="entry name" value="DYNAMIN"/>
    <property type="match status" value="1"/>
</dbReference>
<dbReference type="GeneID" id="54287933"/>
<dbReference type="CDD" id="cd08771">
    <property type="entry name" value="DLP_1"/>
    <property type="match status" value="1"/>
</dbReference>
<organism evidence="6 7">
    <name type="scientific">Aaosphaeria arxii CBS 175.79</name>
    <dbReference type="NCBI Taxonomy" id="1450172"/>
    <lineage>
        <taxon>Eukaryota</taxon>
        <taxon>Fungi</taxon>
        <taxon>Dikarya</taxon>
        <taxon>Ascomycota</taxon>
        <taxon>Pezizomycotina</taxon>
        <taxon>Dothideomycetes</taxon>
        <taxon>Pleosporomycetidae</taxon>
        <taxon>Pleosporales</taxon>
        <taxon>Pleosporales incertae sedis</taxon>
        <taxon>Aaosphaeria</taxon>
    </lineage>
</organism>
<feature type="domain" description="Dynamin-type G" evidence="5">
    <location>
        <begin position="38"/>
        <end position="331"/>
    </location>
</feature>
<dbReference type="GO" id="GO:0005525">
    <property type="term" value="F:GTP binding"/>
    <property type="evidence" value="ECO:0007669"/>
    <property type="project" value="InterPro"/>
</dbReference>
<dbReference type="InterPro" id="IPR045063">
    <property type="entry name" value="Dynamin_N"/>
</dbReference>
<dbReference type="GO" id="GO:0000266">
    <property type="term" value="P:mitochondrial fission"/>
    <property type="evidence" value="ECO:0007669"/>
    <property type="project" value="TreeGrafter"/>
</dbReference>
<dbReference type="InterPro" id="IPR000375">
    <property type="entry name" value="Dynamin_stalk"/>
</dbReference>
<dbReference type="InterPro" id="IPR020850">
    <property type="entry name" value="GED_dom"/>
</dbReference>
<evidence type="ECO:0000313" key="7">
    <source>
        <dbReference type="Proteomes" id="UP000799778"/>
    </source>
</evidence>
<dbReference type="GO" id="GO:0048312">
    <property type="term" value="P:intracellular distribution of mitochondria"/>
    <property type="evidence" value="ECO:0007669"/>
    <property type="project" value="TreeGrafter"/>
</dbReference>
<dbReference type="FunFam" id="3.40.50.300:FF:001425">
    <property type="entry name" value="Dynamin GTPase, putative"/>
    <property type="match status" value="1"/>
</dbReference>
<evidence type="ECO:0000256" key="1">
    <source>
        <dbReference type="ARBA" id="ARBA00022741"/>
    </source>
</evidence>
<dbReference type="GO" id="GO:0008017">
    <property type="term" value="F:microtubule binding"/>
    <property type="evidence" value="ECO:0007669"/>
    <property type="project" value="TreeGrafter"/>
</dbReference>
<evidence type="ECO:0000313" key="6">
    <source>
        <dbReference type="EMBL" id="KAF2013483.1"/>
    </source>
</evidence>
<feature type="domain" description="GED" evidence="4">
    <location>
        <begin position="615"/>
        <end position="706"/>
    </location>
</feature>
<keyword evidence="1" id="KW-0547">Nucleotide-binding</keyword>
<dbReference type="Gene3D" id="1.20.120.1240">
    <property type="entry name" value="Dynamin, middle domain"/>
    <property type="match status" value="1"/>
</dbReference>
<dbReference type="InterPro" id="IPR022812">
    <property type="entry name" value="Dynamin"/>
</dbReference>
<feature type="compositionally biased region" description="Basic and acidic residues" evidence="3">
    <location>
        <begin position="810"/>
        <end position="820"/>
    </location>
</feature>
<dbReference type="PRINTS" id="PR00195">
    <property type="entry name" value="DYNAMIN"/>
</dbReference>
<keyword evidence="2" id="KW-0342">GTP-binding</keyword>
<dbReference type="OrthoDB" id="415706at2759"/>
<name>A0A6A5XKK2_9PLEO</name>
<dbReference type="GO" id="GO:0003924">
    <property type="term" value="F:GTPase activity"/>
    <property type="evidence" value="ECO:0007669"/>
    <property type="project" value="InterPro"/>
</dbReference>
<feature type="compositionally biased region" description="Basic and acidic residues" evidence="3">
    <location>
        <begin position="726"/>
        <end position="737"/>
    </location>
</feature>
<dbReference type="GO" id="GO:0005739">
    <property type="term" value="C:mitochondrion"/>
    <property type="evidence" value="ECO:0007669"/>
    <property type="project" value="TreeGrafter"/>
</dbReference>
<dbReference type="Pfam" id="PF01031">
    <property type="entry name" value="Dynamin_M"/>
    <property type="match status" value="1"/>
</dbReference>
<accession>A0A6A5XKK2</accession>
<dbReference type="GO" id="GO:0005874">
    <property type="term" value="C:microtubule"/>
    <property type="evidence" value="ECO:0007669"/>
    <property type="project" value="TreeGrafter"/>
</dbReference>
<dbReference type="InterPro" id="IPR030381">
    <property type="entry name" value="G_DYNAMIN_dom"/>
</dbReference>
<evidence type="ECO:0000256" key="2">
    <source>
        <dbReference type="ARBA" id="ARBA00023134"/>
    </source>
</evidence>
<feature type="compositionally biased region" description="Polar residues" evidence="3">
    <location>
        <begin position="765"/>
        <end position="804"/>
    </location>
</feature>
<dbReference type="Pfam" id="PF02212">
    <property type="entry name" value="GED"/>
    <property type="match status" value="1"/>
</dbReference>
<dbReference type="Proteomes" id="UP000799778">
    <property type="component" value="Unassembled WGS sequence"/>
</dbReference>
<sequence>MPGIVPEPDSLEQLQSVEQIELLDAIDNLRSQGVNQYEISLPQLIVCGDQSSGKSSVLEGLTHLRFPTKEGLCTTFATEVVLRKDTEIKITCSINPAKNRTPAQQHELAKFQKSFSAREDFDFSALVEKARKCMGFGDNPETPLHFDDVLRIHFAAPDLPSLTIVDLPGVIQSQVGGQKVKGDQRQVAERVKKLVAGYMSDNKSIILAVVSARSDPEVQAIIGFIEEFDPKAERTLGIITKPDTLYVGLPTEARFVKLLKNELTRLQLGWHAVKNRSPPESKHSNAERDQSERDFFNSGIWATVPRSDVGIDALRSRLSSILLRHIRNELPSLVNAIENAVSNTDARLKALGDARESQQQQRIYLTQKAERFQFIISHAVNGTRPPSKEQINEMSLRSEIQNLGMAFADVMRLKGHTWNIIEDGIDENAVSLKDPSTELASYDAAIADPQYISRGEFLQDVIGMHVRNNRMIGLDAILNPWVIGGVFRQYSEPWEHIARMHLKRVFEAVEAYVEDTLQSLTDDWTYQRLMYEQVGPHLHKKREELSEKLEELLIPYQHREPSTHDPRFSRTIRELRQRRGLQETKPQPDVPFSFGKPIRPRSESFLTQSADDPTNEDIMNLMQAYYSSAITVFIDNVSLLAVENCLVHDLASLFSPTLVSGMSNEQLEAIASESKEITEERAALRQKLRDLEAGRRILSKQACQVSKPSQLRPPTSTPRTRSHLHLSSESRSTRDHTPTPSQHNNQRKDTSDDLISGFGRISISPPRTQRAGASSARSTPRRTTPSNSANNVFTTMQASPTVTESETDDERGPWLDEQWRKNQPPPIRTS</sequence>
<dbReference type="GO" id="GO:0006897">
    <property type="term" value="P:endocytosis"/>
    <property type="evidence" value="ECO:0007669"/>
    <property type="project" value="TreeGrafter"/>
</dbReference>
<evidence type="ECO:0000259" key="4">
    <source>
        <dbReference type="PROSITE" id="PS51388"/>
    </source>
</evidence>
<feature type="compositionally biased region" description="Polar residues" evidence="3">
    <location>
        <begin position="701"/>
        <end position="718"/>
    </location>
</feature>
<dbReference type="AlphaFoldDB" id="A0A6A5XKK2"/>
<gene>
    <name evidence="6" type="ORF">BU24DRAFT_442541</name>
</gene>
<proteinExistence type="predicted"/>
<protein>
    <submittedName>
        <fullName evidence="6">P-loop containing nucleoside triphosphate hydrolase protein</fullName>
    </submittedName>
</protein>
<dbReference type="Pfam" id="PF00350">
    <property type="entry name" value="Dynamin_N"/>
    <property type="match status" value="1"/>
</dbReference>